<comment type="subcellular location">
    <subcellularLocation>
        <location evidence="1">Membrane</location>
        <topology evidence="1">Multi-pass membrane protein</topology>
    </subcellularLocation>
</comment>
<sequence length="353" mass="40358">MMQAKEPYCRLGDTSDEDQEPEPFVKIAPVLRENDVTSAPHRRVYIYVNVFSLSSIDTVAQQFDCHFFIRAMWKEPGTESTSEWEPSLVFMNAASQVEFTDVKLGVCPWRTGPRGEEVMQWRADCRGTFKEGFELEHFPFDVQALTVTVSCNRPSSEVTLLEDKYTGTKSILRNQFNVMTDFDLSGPFMVGNIDEERRRYPLLHIYFIGQRWSAYFMWNIALPNFLLSVLVFTSFAIAQESLADRLSVTLTLVLTSVAFKYMVAQELPKISYLTLLDKYILLSFTFLALVGGQNTLAAIVEQREGDFPIVDASRYAVVVIFVLIHVMLTALSLHYMWLESRKLARLKAGKLAK</sequence>
<dbReference type="EMBL" id="CAUJNA010003570">
    <property type="protein sequence ID" value="CAJ1405141.1"/>
    <property type="molecule type" value="Genomic_DNA"/>
</dbReference>
<feature type="transmembrane region" description="Helical" evidence="3">
    <location>
        <begin position="312"/>
        <end position="337"/>
    </location>
</feature>
<dbReference type="GO" id="GO:0004888">
    <property type="term" value="F:transmembrane signaling receptor activity"/>
    <property type="evidence" value="ECO:0007669"/>
    <property type="project" value="InterPro"/>
</dbReference>
<feature type="transmembrane region" description="Helical" evidence="3">
    <location>
        <begin position="279"/>
        <end position="300"/>
    </location>
</feature>
<evidence type="ECO:0000256" key="2">
    <source>
        <dbReference type="SAM" id="MobiDB-lite"/>
    </source>
</evidence>
<evidence type="ECO:0000256" key="3">
    <source>
        <dbReference type="SAM" id="Phobius"/>
    </source>
</evidence>
<reference evidence="5" key="1">
    <citation type="submission" date="2023-08" db="EMBL/GenBank/DDBJ databases">
        <authorList>
            <person name="Chen Y."/>
            <person name="Shah S."/>
            <person name="Dougan E. K."/>
            <person name="Thang M."/>
            <person name="Chan C."/>
        </authorList>
    </citation>
    <scope>NUCLEOTIDE SEQUENCE</scope>
</reference>
<keyword evidence="6" id="KW-1185">Reference proteome</keyword>
<feature type="transmembrane region" description="Helical" evidence="3">
    <location>
        <begin position="216"/>
        <end position="239"/>
    </location>
</feature>
<dbReference type="GO" id="GO:0005230">
    <property type="term" value="F:extracellular ligand-gated monoatomic ion channel activity"/>
    <property type="evidence" value="ECO:0007669"/>
    <property type="project" value="InterPro"/>
</dbReference>
<organism evidence="5 6">
    <name type="scientific">Effrenium voratum</name>
    <dbReference type="NCBI Taxonomy" id="2562239"/>
    <lineage>
        <taxon>Eukaryota</taxon>
        <taxon>Sar</taxon>
        <taxon>Alveolata</taxon>
        <taxon>Dinophyceae</taxon>
        <taxon>Suessiales</taxon>
        <taxon>Symbiodiniaceae</taxon>
        <taxon>Effrenium</taxon>
    </lineage>
</organism>
<keyword evidence="3" id="KW-0812">Transmembrane</keyword>
<accession>A0AA36NIH6</accession>
<dbReference type="GO" id="GO:0016020">
    <property type="term" value="C:membrane"/>
    <property type="evidence" value="ECO:0007669"/>
    <property type="project" value="UniProtKB-SubCell"/>
</dbReference>
<proteinExistence type="predicted"/>
<evidence type="ECO:0000256" key="1">
    <source>
        <dbReference type="ARBA" id="ARBA00004141"/>
    </source>
</evidence>
<protein>
    <recommendedName>
        <fullName evidence="4">Neurotransmitter-gated ion-channel transmembrane domain-containing protein</fullName>
    </recommendedName>
</protein>
<dbReference type="AlphaFoldDB" id="A0AA36NIH6"/>
<dbReference type="Gene3D" id="1.20.58.390">
    <property type="entry name" value="Neurotransmitter-gated ion-channel transmembrane domain"/>
    <property type="match status" value="1"/>
</dbReference>
<comment type="caution">
    <text evidence="5">The sequence shown here is derived from an EMBL/GenBank/DDBJ whole genome shotgun (WGS) entry which is preliminary data.</text>
</comment>
<gene>
    <name evidence="5" type="ORF">EVOR1521_LOCUS27432</name>
</gene>
<dbReference type="InterPro" id="IPR006201">
    <property type="entry name" value="Neur_channel"/>
</dbReference>
<evidence type="ECO:0000259" key="4">
    <source>
        <dbReference type="Pfam" id="PF02932"/>
    </source>
</evidence>
<dbReference type="Proteomes" id="UP001178507">
    <property type="component" value="Unassembled WGS sequence"/>
</dbReference>
<dbReference type="Gene3D" id="2.70.170.10">
    <property type="entry name" value="Neurotransmitter-gated ion-channel ligand-binding domain"/>
    <property type="match status" value="1"/>
</dbReference>
<feature type="domain" description="Neurotransmitter-gated ion-channel transmembrane" evidence="4">
    <location>
        <begin position="222"/>
        <end position="289"/>
    </location>
</feature>
<evidence type="ECO:0000313" key="5">
    <source>
        <dbReference type="EMBL" id="CAJ1405141.1"/>
    </source>
</evidence>
<feature type="region of interest" description="Disordered" evidence="2">
    <location>
        <begin position="1"/>
        <end position="20"/>
    </location>
</feature>
<feature type="transmembrane region" description="Helical" evidence="3">
    <location>
        <begin position="245"/>
        <end position="263"/>
    </location>
</feature>
<name>A0AA36NIH6_9DINO</name>
<dbReference type="PANTHER" id="PTHR18945">
    <property type="entry name" value="NEUROTRANSMITTER GATED ION CHANNEL"/>
    <property type="match status" value="1"/>
</dbReference>
<dbReference type="SUPFAM" id="SSF63712">
    <property type="entry name" value="Nicotinic receptor ligand binding domain-like"/>
    <property type="match status" value="1"/>
</dbReference>
<keyword evidence="3" id="KW-1133">Transmembrane helix</keyword>
<evidence type="ECO:0000313" key="6">
    <source>
        <dbReference type="Proteomes" id="UP001178507"/>
    </source>
</evidence>
<dbReference type="InterPro" id="IPR038050">
    <property type="entry name" value="Neuro_actylchol_rec"/>
</dbReference>
<keyword evidence="3" id="KW-0472">Membrane</keyword>
<dbReference type="SUPFAM" id="SSF90112">
    <property type="entry name" value="Neurotransmitter-gated ion-channel transmembrane pore"/>
    <property type="match status" value="1"/>
</dbReference>
<dbReference type="InterPro" id="IPR006029">
    <property type="entry name" value="Neurotrans-gated_channel_TM"/>
</dbReference>
<dbReference type="Pfam" id="PF02932">
    <property type="entry name" value="Neur_chan_memb"/>
    <property type="match status" value="1"/>
</dbReference>
<dbReference type="InterPro" id="IPR036719">
    <property type="entry name" value="Neuro-gated_channel_TM_sf"/>
</dbReference>
<dbReference type="InterPro" id="IPR036734">
    <property type="entry name" value="Neur_chan_lig-bd_sf"/>
</dbReference>